<feature type="coiled-coil region" evidence="1">
    <location>
        <begin position="209"/>
        <end position="236"/>
    </location>
</feature>
<proteinExistence type="predicted"/>
<dbReference type="Gene3D" id="3.40.50.300">
    <property type="entry name" value="P-loop containing nucleotide triphosphate hydrolases"/>
    <property type="match status" value="1"/>
</dbReference>
<dbReference type="InterPro" id="IPR027417">
    <property type="entry name" value="P-loop_NTPase"/>
</dbReference>
<evidence type="ECO:0000256" key="1">
    <source>
        <dbReference type="SAM" id="Coils"/>
    </source>
</evidence>
<protein>
    <recommendedName>
        <fullName evidence="3">G domain-containing protein</fullName>
    </recommendedName>
</protein>
<evidence type="ECO:0000313" key="4">
    <source>
        <dbReference type="EMBL" id="OWZ24262.1"/>
    </source>
</evidence>
<accession>A0A225X3J8</accession>
<organism evidence="4 5">
    <name type="scientific">Phytophthora megakarya</name>
    <dbReference type="NCBI Taxonomy" id="4795"/>
    <lineage>
        <taxon>Eukaryota</taxon>
        <taxon>Sar</taxon>
        <taxon>Stramenopiles</taxon>
        <taxon>Oomycota</taxon>
        <taxon>Peronosporomycetes</taxon>
        <taxon>Peronosporales</taxon>
        <taxon>Peronosporaceae</taxon>
        <taxon>Phytophthora</taxon>
    </lineage>
</organism>
<dbReference type="SUPFAM" id="SSF52540">
    <property type="entry name" value="P-loop containing nucleoside triphosphate hydrolases"/>
    <property type="match status" value="1"/>
</dbReference>
<evidence type="ECO:0000256" key="2">
    <source>
        <dbReference type="SAM" id="MobiDB-lite"/>
    </source>
</evidence>
<keyword evidence="1" id="KW-0175">Coiled coil</keyword>
<evidence type="ECO:0000259" key="3">
    <source>
        <dbReference type="Pfam" id="PF01926"/>
    </source>
</evidence>
<dbReference type="Pfam" id="PF01926">
    <property type="entry name" value="MMR_HSR1"/>
    <property type="match status" value="1"/>
</dbReference>
<dbReference type="GO" id="GO:0005525">
    <property type="term" value="F:GTP binding"/>
    <property type="evidence" value="ECO:0007669"/>
    <property type="project" value="InterPro"/>
</dbReference>
<dbReference type="Proteomes" id="UP000198211">
    <property type="component" value="Unassembled WGS sequence"/>
</dbReference>
<keyword evidence="5" id="KW-1185">Reference proteome</keyword>
<dbReference type="InterPro" id="IPR006073">
    <property type="entry name" value="GTP-bd"/>
</dbReference>
<dbReference type="EMBL" id="NBNE01000021">
    <property type="protein sequence ID" value="OWZ24262.1"/>
    <property type="molecule type" value="Genomic_DNA"/>
</dbReference>
<comment type="caution">
    <text evidence="4">The sequence shown here is derived from an EMBL/GenBank/DDBJ whole genome shotgun (WGS) entry which is preliminary data.</text>
</comment>
<gene>
    <name evidence="4" type="ORF">PHMEG_000741</name>
</gene>
<sequence length="285" mass="32435">MTKTYYLFLGNPGTGKSTLLNCIVGEQVFTAGISYESGFTEVVEKYEHKGNVYMDTPGLSDRTLKQRAIAAIIEALRQSGTYKLFFIVRIENGRVVADDLAIIEMMISSIDQRDVPFTIIVNNIRKREYKAIMERGDEYMQFVTLINAGKYCTPHILFIPTLPDLDKKDNALVTLPNFVMNFFHFEAPSVVIESDHVNDVTQDEFTRVLNKLREELERLRVGKNALSRRMEELMGKPGYFRDMDKSNDSAMPRLSAMETVAALQNEEKHTSTLVSNRCPECDMSS</sequence>
<dbReference type="AlphaFoldDB" id="A0A225X3J8"/>
<reference evidence="5" key="1">
    <citation type="submission" date="2017-03" db="EMBL/GenBank/DDBJ databases">
        <title>Phytopthora megakarya and P. palmivora, two closely related causual agents of cacao black pod achieved similar genome size and gene model numbers by different mechanisms.</title>
        <authorList>
            <person name="Ali S."/>
            <person name="Shao J."/>
            <person name="Larry D.J."/>
            <person name="Kronmiller B."/>
            <person name="Shen D."/>
            <person name="Strem M.D."/>
            <person name="Melnick R.L."/>
            <person name="Guiltinan M.J."/>
            <person name="Tyler B.M."/>
            <person name="Meinhardt L.W."/>
            <person name="Bailey B.A."/>
        </authorList>
    </citation>
    <scope>NUCLEOTIDE SEQUENCE [LARGE SCALE GENOMIC DNA]</scope>
    <source>
        <strain evidence="5">zdho120</strain>
    </source>
</reference>
<feature type="region of interest" description="Disordered" evidence="2">
    <location>
        <begin position="266"/>
        <end position="285"/>
    </location>
</feature>
<dbReference type="CDD" id="cd00882">
    <property type="entry name" value="Ras_like_GTPase"/>
    <property type="match status" value="1"/>
</dbReference>
<name>A0A225X3J8_9STRA</name>
<dbReference type="OrthoDB" id="8954335at2759"/>
<evidence type="ECO:0000313" key="5">
    <source>
        <dbReference type="Proteomes" id="UP000198211"/>
    </source>
</evidence>
<feature type="domain" description="G" evidence="3">
    <location>
        <begin position="7"/>
        <end position="122"/>
    </location>
</feature>